<keyword evidence="10" id="KW-1185">Reference proteome</keyword>
<dbReference type="InterPro" id="IPR036259">
    <property type="entry name" value="MFS_trans_sf"/>
</dbReference>
<evidence type="ECO:0000313" key="10">
    <source>
        <dbReference type="Proteomes" id="UP001140217"/>
    </source>
</evidence>
<evidence type="ECO:0000256" key="1">
    <source>
        <dbReference type="ARBA" id="ARBA00004127"/>
    </source>
</evidence>
<evidence type="ECO:0000256" key="3">
    <source>
        <dbReference type="ARBA" id="ARBA00022692"/>
    </source>
</evidence>
<evidence type="ECO:0000256" key="4">
    <source>
        <dbReference type="ARBA" id="ARBA00022989"/>
    </source>
</evidence>
<dbReference type="InterPro" id="IPR020846">
    <property type="entry name" value="MFS_dom"/>
</dbReference>
<feature type="transmembrane region" description="Helical" evidence="7">
    <location>
        <begin position="110"/>
        <end position="128"/>
    </location>
</feature>
<dbReference type="InterPro" id="IPR011701">
    <property type="entry name" value="MFS"/>
</dbReference>
<dbReference type="Proteomes" id="UP001140217">
    <property type="component" value="Unassembled WGS sequence"/>
</dbReference>
<feature type="transmembrane region" description="Helical" evidence="7">
    <location>
        <begin position="74"/>
        <end position="98"/>
    </location>
</feature>
<feature type="transmembrane region" description="Helical" evidence="7">
    <location>
        <begin position="268"/>
        <end position="285"/>
    </location>
</feature>
<dbReference type="Gene3D" id="1.20.1720.10">
    <property type="entry name" value="Multidrug resistance protein D"/>
    <property type="match status" value="2"/>
</dbReference>
<dbReference type="SUPFAM" id="SSF103473">
    <property type="entry name" value="MFS general substrate transporter"/>
    <property type="match status" value="1"/>
</dbReference>
<comment type="caution">
    <text evidence="9">The sequence shown here is derived from an EMBL/GenBank/DDBJ whole genome shotgun (WGS) entry which is preliminary data.</text>
</comment>
<evidence type="ECO:0000256" key="6">
    <source>
        <dbReference type="SAM" id="MobiDB-lite"/>
    </source>
</evidence>
<feature type="transmembrane region" description="Helical" evidence="7">
    <location>
        <begin position="369"/>
        <end position="390"/>
    </location>
</feature>
<keyword evidence="3 7" id="KW-0812">Transmembrane</keyword>
<dbReference type="EMBL" id="JANBUL010000131">
    <property type="protein sequence ID" value="KAJ2780599.1"/>
    <property type="molecule type" value="Genomic_DNA"/>
</dbReference>
<feature type="transmembrane region" description="Helical" evidence="7">
    <location>
        <begin position="140"/>
        <end position="157"/>
    </location>
</feature>
<evidence type="ECO:0000259" key="8">
    <source>
        <dbReference type="PROSITE" id="PS50850"/>
    </source>
</evidence>
<dbReference type="PANTHER" id="PTHR23501">
    <property type="entry name" value="MAJOR FACILITATOR SUPERFAMILY"/>
    <property type="match status" value="1"/>
</dbReference>
<evidence type="ECO:0000256" key="2">
    <source>
        <dbReference type="ARBA" id="ARBA00022448"/>
    </source>
</evidence>
<feature type="transmembrane region" description="Helical" evidence="7">
    <location>
        <begin position="169"/>
        <end position="192"/>
    </location>
</feature>
<protein>
    <recommendedName>
        <fullName evidence="8">Major facilitator superfamily (MFS) profile domain-containing protein</fullName>
    </recommendedName>
</protein>
<sequence length="546" mass="58426">MAADAAPARADPLPDVTSAMDAQGSADNTTNHSDAQVFAEKEIVEAGAEEAQAEDAGSAQGFEREQMPRRRLHFIIAGLCLLYFIAALDMTILATVYVDISGDYNSLQSGIWIITSYLLANTAVQPLFGKFSDILGRFEAVAGIGGGGLLSMPSVILSDIVSERERGKYTSFLAGSWGVASAIGPVVGGAIVEHSNWRIIFWINLPVCVPTAILLFFVLRLPRPSGSAREKLRRIDFLGAAVFQAFIIPIIIAFAWGGQGHSWVSGRVLGTILGSAAVGVVFLLVEWKVSPEPIVPLRLFKVRNVAVSSAAHFMLGACIYAPLMFIPLWEMSVKRSTEIGAGLRTLPLMVGMVVTATISGAVTTRLGRYRVLIVLCGVLVALGNSLLLLYKPTTSSWQRIVTLAIPGLGLGFGIQTLIIAAQCAVGGLDMAATTTLVLFMRTLGGIFSLSILSSVFNTRLRSASSVLSAQFPAYAGIISTSLNDESVIRESVASLPPELVRGLADMFHDAMHRVFIGLIPFSALMVVCTLLFGHTDLNRLRKKTIK</sequence>
<dbReference type="Gene3D" id="1.20.1250.20">
    <property type="entry name" value="MFS general substrate transporter like domains"/>
    <property type="match status" value="1"/>
</dbReference>
<feature type="transmembrane region" description="Helical" evidence="7">
    <location>
        <begin position="514"/>
        <end position="533"/>
    </location>
</feature>
<keyword evidence="4 7" id="KW-1133">Transmembrane helix</keyword>
<dbReference type="PROSITE" id="PS50850">
    <property type="entry name" value="MFS"/>
    <property type="match status" value="1"/>
</dbReference>
<feature type="compositionally biased region" description="Low complexity" evidence="6">
    <location>
        <begin position="1"/>
        <end position="15"/>
    </location>
</feature>
<dbReference type="GO" id="GO:0005886">
    <property type="term" value="C:plasma membrane"/>
    <property type="evidence" value="ECO:0007669"/>
    <property type="project" value="TreeGrafter"/>
</dbReference>
<feature type="transmembrane region" description="Helical" evidence="7">
    <location>
        <begin position="402"/>
        <end position="428"/>
    </location>
</feature>
<feature type="transmembrane region" description="Helical" evidence="7">
    <location>
        <begin position="305"/>
        <end position="329"/>
    </location>
</feature>
<accession>A0A9W8H909</accession>
<name>A0A9W8H909_9FUNG</name>
<keyword evidence="5 7" id="KW-0472">Membrane</keyword>
<dbReference type="GO" id="GO:0012505">
    <property type="term" value="C:endomembrane system"/>
    <property type="evidence" value="ECO:0007669"/>
    <property type="project" value="UniProtKB-SubCell"/>
</dbReference>
<feature type="transmembrane region" description="Helical" evidence="7">
    <location>
        <begin position="237"/>
        <end position="256"/>
    </location>
</feature>
<reference evidence="9" key="1">
    <citation type="submission" date="2022-07" db="EMBL/GenBank/DDBJ databases">
        <title>Phylogenomic reconstructions and comparative analyses of Kickxellomycotina fungi.</title>
        <authorList>
            <person name="Reynolds N.K."/>
            <person name="Stajich J.E."/>
            <person name="Barry K."/>
            <person name="Grigoriev I.V."/>
            <person name="Crous P."/>
            <person name="Smith M.E."/>
        </authorList>
    </citation>
    <scope>NUCLEOTIDE SEQUENCE</scope>
    <source>
        <strain evidence="9">NBRC 105414</strain>
    </source>
</reference>
<evidence type="ECO:0000256" key="7">
    <source>
        <dbReference type="SAM" id="Phobius"/>
    </source>
</evidence>
<feature type="transmembrane region" description="Helical" evidence="7">
    <location>
        <begin position="434"/>
        <end position="456"/>
    </location>
</feature>
<dbReference type="AlphaFoldDB" id="A0A9W8H909"/>
<comment type="subcellular location">
    <subcellularLocation>
        <location evidence="1">Endomembrane system</location>
        <topology evidence="1">Multi-pass membrane protein</topology>
    </subcellularLocation>
</comment>
<feature type="transmembrane region" description="Helical" evidence="7">
    <location>
        <begin position="199"/>
        <end position="217"/>
    </location>
</feature>
<dbReference type="PANTHER" id="PTHR23501:SF191">
    <property type="entry name" value="VACUOLAR BASIC AMINO ACID TRANSPORTER 4"/>
    <property type="match status" value="1"/>
</dbReference>
<evidence type="ECO:0000256" key="5">
    <source>
        <dbReference type="ARBA" id="ARBA00023136"/>
    </source>
</evidence>
<proteinExistence type="predicted"/>
<dbReference type="Pfam" id="PF07690">
    <property type="entry name" value="MFS_1"/>
    <property type="match status" value="1"/>
</dbReference>
<feature type="region of interest" description="Disordered" evidence="6">
    <location>
        <begin position="1"/>
        <end position="32"/>
    </location>
</feature>
<evidence type="ECO:0000313" key="9">
    <source>
        <dbReference type="EMBL" id="KAJ2780599.1"/>
    </source>
</evidence>
<dbReference type="GO" id="GO:0022857">
    <property type="term" value="F:transmembrane transporter activity"/>
    <property type="evidence" value="ECO:0007669"/>
    <property type="project" value="InterPro"/>
</dbReference>
<feature type="transmembrane region" description="Helical" evidence="7">
    <location>
        <begin position="341"/>
        <end position="363"/>
    </location>
</feature>
<feature type="domain" description="Major facilitator superfamily (MFS) profile" evidence="8">
    <location>
        <begin position="1"/>
        <end position="487"/>
    </location>
</feature>
<keyword evidence="2" id="KW-0813">Transport</keyword>
<gene>
    <name evidence="9" type="ORF">H4R18_003355</name>
</gene>
<organism evidence="9 10">
    <name type="scientific">Coemansia javaensis</name>
    <dbReference type="NCBI Taxonomy" id="2761396"/>
    <lineage>
        <taxon>Eukaryota</taxon>
        <taxon>Fungi</taxon>
        <taxon>Fungi incertae sedis</taxon>
        <taxon>Zoopagomycota</taxon>
        <taxon>Kickxellomycotina</taxon>
        <taxon>Kickxellomycetes</taxon>
        <taxon>Kickxellales</taxon>
        <taxon>Kickxellaceae</taxon>
        <taxon>Coemansia</taxon>
    </lineage>
</organism>
<dbReference type="OrthoDB" id="2351791at2759"/>